<protein>
    <submittedName>
        <fullName evidence="12">Thiol reductant ABC exporter subunit CydC</fullName>
    </submittedName>
</protein>
<keyword evidence="5" id="KW-0547">Nucleotide-binding</keyword>
<dbReference type="PROSITE" id="PS50929">
    <property type="entry name" value="ABC_TM1F"/>
    <property type="match status" value="1"/>
</dbReference>
<dbReference type="GO" id="GO:0005524">
    <property type="term" value="F:ATP binding"/>
    <property type="evidence" value="ECO:0007669"/>
    <property type="project" value="UniProtKB-KW"/>
</dbReference>
<evidence type="ECO:0000313" key="13">
    <source>
        <dbReference type="Proteomes" id="UP000524246"/>
    </source>
</evidence>
<dbReference type="Gene3D" id="3.40.50.300">
    <property type="entry name" value="P-loop containing nucleotide triphosphate hydrolases"/>
    <property type="match status" value="1"/>
</dbReference>
<dbReference type="Pfam" id="PF00005">
    <property type="entry name" value="ABC_tran"/>
    <property type="match status" value="1"/>
</dbReference>
<keyword evidence="7 9" id="KW-1133">Transmembrane helix</keyword>
<dbReference type="AlphaFoldDB" id="A0A7X9FST3"/>
<dbReference type="GO" id="GO:0034775">
    <property type="term" value="P:glutathione transmembrane transport"/>
    <property type="evidence" value="ECO:0007669"/>
    <property type="project" value="InterPro"/>
</dbReference>
<comment type="subcellular location">
    <subcellularLocation>
        <location evidence="1">Cell membrane</location>
        <topology evidence="1">Multi-pass membrane protein</topology>
    </subcellularLocation>
</comment>
<name>A0A7X9FST3_9DELT</name>
<evidence type="ECO:0000313" key="12">
    <source>
        <dbReference type="EMBL" id="NMC63681.1"/>
    </source>
</evidence>
<dbReference type="PANTHER" id="PTHR43394">
    <property type="entry name" value="ATP-DEPENDENT PERMEASE MDL1, MITOCHONDRIAL"/>
    <property type="match status" value="1"/>
</dbReference>
<dbReference type="InterPro" id="IPR003439">
    <property type="entry name" value="ABC_transporter-like_ATP-bd"/>
</dbReference>
<dbReference type="InterPro" id="IPR017871">
    <property type="entry name" value="ABC_transporter-like_CS"/>
</dbReference>
<feature type="transmembrane region" description="Helical" evidence="9">
    <location>
        <begin position="290"/>
        <end position="311"/>
    </location>
</feature>
<dbReference type="GO" id="GO:0045454">
    <property type="term" value="P:cell redox homeostasis"/>
    <property type="evidence" value="ECO:0007669"/>
    <property type="project" value="InterPro"/>
</dbReference>
<feature type="transmembrane region" description="Helical" evidence="9">
    <location>
        <begin position="260"/>
        <end position="284"/>
    </location>
</feature>
<feature type="transmembrane region" description="Helical" evidence="9">
    <location>
        <begin position="76"/>
        <end position="93"/>
    </location>
</feature>
<dbReference type="EMBL" id="JAAZON010000502">
    <property type="protein sequence ID" value="NMC63681.1"/>
    <property type="molecule type" value="Genomic_DNA"/>
</dbReference>
<dbReference type="SMART" id="SM00382">
    <property type="entry name" value="AAA"/>
    <property type="match status" value="1"/>
</dbReference>
<evidence type="ECO:0000256" key="8">
    <source>
        <dbReference type="ARBA" id="ARBA00023136"/>
    </source>
</evidence>
<dbReference type="Proteomes" id="UP000524246">
    <property type="component" value="Unassembled WGS sequence"/>
</dbReference>
<dbReference type="PROSITE" id="PS00211">
    <property type="entry name" value="ABC_TRANSPORTER_1"/>
    <property type="match status" value="1"/>
</dbReference>
<dbReference type="PANTHER" id="PTHR43394:SF1">
    <property type="entry name" value="ATP-BINDING CASSETTE SUB-FAMILY B MEMBER 10, MITOCHONDRIAL"/>
    <property type="match status" value="1"/>
</dbReference>
<evidence type="ECO:0000259" key="10">
    <source>
        <dbReference type="PROSITE" id="PS50893"/>
    </source>
</evidence>
<evidence type="ECO:0000256" key="4">
    <source>
        <dbReference type="ARBA" id="ARBA00022692"/>
    </source>
</evidence>
<dbReference type="SUPFAM" id="SSF90123">
    <property type="entry name" value="ABC transporter transmembrane region"/>
    <property type="match status" value="1"/>
</dbReference>
<keyword evidence="6" id="KW-0067">ATP-binding</keyword>
<comment type="caution">
    <text evidence="12">The sequence shown here is derived from an EMBL/GenBank/DDBJ whole genome shotgun (WGS) entry which is preliminary data.</text>
</comment>
<dbReference type="InterPro" id="IPR014223">
    <property type="entry name" value="ABC_CydC/D"/>
</dbReference>
<dbReference type="SUPFAM" id="SSF52540">
    <property type="entry name" value="P-loop containing nucleoside triphosphate hydrolases"/>
    <property type="match status" value="1"/>
</dbReference>
<accession>A0A7X9FST3</accession>
<dbReference type="GO" id="GO:0016887">
    <property type="term" value="F:ATP hydrolysis activity"/>
    <property type="evidence" value="ECO:0007669"/>
    <property type="project" value="InterPro"/>
</dbReference>
<evidence type="ECO:0000256" key="2">
    <source>
        <dbReference type="ARBA" id="ARBA00022448"/>
    </source>
</evidence>
<evidence type="ECO:0000256" key="9">
    <source>
        <dbReference type="SAM" id="Phobius"/>
    </source>
</evidence>
<evidence type="ECO:0000259" key="11">
    <source>
        <dbReference type="PROSITE" id="PS50929"/>
    </source>
</evidence>
<evidence type="ECO:0000256" key="3">
    <source>
        <dbReference type="ARBA" id="ARBA00022475"/>
    </source>
</evidence>
<keyword evidence="4 9" id="KW-0812">Transmembrane</keyword>
<organism evidence="12 13">
    <name type="scientific">SAR324 cluster bacterium</name>
    <dbReference type="NCBI Taxonomy" id="2024889"/>
    <lineage>
        <taxon>Bacteria</taxon>
        <taxon>Deltaproteobacteria</taxon>
        <taxon>SAR324 cluster</taxon>
    </lineage>
</organism>
<dbReference type="InterPro" id="IPR011527">
    <property type="entry name" value="ABC1_TM_dom"/>
</dbReference>
<dbReference type="InterPro" id="IPR039421">
    <property type="entry name" value="Type_1_exporter"/>
</dbReference>
<dbReference type="FunFam" id="3.40.50.300:FF:000221">
    <property type="entry name" value="Multidrug ABC transporter ATP-binding protein"/>
    <property type="match status" value="1"/>
</dbReference>
<proteinExistence type="predicted"/>
<dbReference type="Gene3D" id="1.20.1560.10">
    <property type="entry name" value="ABC transporter type 1, transmembrane domain"/>
    <property type="match status" value="1"/>
</dbReference>
<dbReference type="NCBIfam" id="TIGR02868">
    <property type="entry name" value="CydC"/>
    <property type="match status" value="1"/>
</dbReference>
<keyword evidence="8 9" id="KW-0472">Membrane</keyword>
<feature type="domain" description="ABC transporter" evidence="10">
    <location>
        <begin position="353"/>
        <end position="588"/>
    </location>
</feature>
<evidence type="ECO:0000256" key="1">
    <source>
        <dbReference type="ARBA" id="ARBA00004651"/>
    </source>
</evidence>
<feature type="transmembrane region" description="Helical" evidence="9">
    <location>
        <begin position="146"/>
        <end position="168"/>
    </location>
</feature>
<feature type="transmembrane region" description="Helical" evidence="9">
    <location>
        <begin position="174"/>
        <end position="192"/>
    </location>
</feature>
<dbReference type="InterPro" id="IPR003593">
    <property type="entry name" value="AAA+_ATPase"/>
</dbReference>
<dbReference type="Pfam" id="PF00664">
    <property type="entry name" value="ABC_membrane"/>
    <property type="match status" value="1"/>
</dbReference>
<evidence type="ECO:0000256" key="7">
    <source>
        <dbReference type="ARBA" id="ARBA00022989"/>
    </source>
</evidence>
<dbReference type="GO" id="GO:0015421">
    <property type="term" value="F:ABC-type oligopeptide transporter activity"/>
    <property type="evidence" value="ECO:0007669"/>
    <property type="project" value="TreeGrafter"/>
</dbReference>
<sequence length="594" mass="65333">MSTATMTDKKTEMDLERTTHTLIRLFRMVRPWWGELTLTSLAAMLNSASTIALAAVSALIVGLAAEGSSVVELRPYLIAFAFLTIFKAVMAWVEQYISHRIAYCLLAMMRSRVFEAIEPAAPAYILKRRSGDIISMVMADVETVELYFAHTLMPTLVALIMPLAALIILGSLHWILPLVLLPFLFLVIGIPIKMHHIGEAIANRLRMELGETNAHMIDSIQGLREIVVFGRGPARLKEIEGNSLALTETQKRNSRYLGSLSGLTEGCSMLGSLTVLVVGVLMVGKGLLPSYQLPLMLLMASAAFGPVINIAKVAKQVAMIMASADRVFAVLDEPAIVKEYPDTEAIGSAEPTVTFEDVTFRYHPDEPSVLQNVSFDAKAGEKLAIVGPSGSGKTTLINLLLRFWDPQHGRILIGGHDISKLSFSDLRNLISVVQQDAYIFDTTIRENIRIGDPHATNADIEEASKQAYIHDFIASLPDGYETRLGERGAKLSGGERQRISIARALVKDAPILILDEATSNLDSENERMIRDGIDNLMKGRTTLVIAHRLSTIANADRVIVLDHGRVVESGTHADLMKGERMYARIIRVQRDVIM</sequence>
<evidence type="ECO:0000256" key="6">
    <source>
        <dbReference type="ARBA" id="ARBA00022840"/>
    </source>
</evidence>
<dbReference type="InterPro" id="IPR027417">
    <property type="entry name" value="P-loop_NTPase"/>
</dbReference>
<feature type="domain" description="ABC transmembrane type-1" evidence="11">
    <location>
        <begin position="38"/>
        <end position="319"/>
    </location>
</feature>
<gene>
    <name evidence="12" type="primary">cydC</name>
    <name evidence="12" type="ORF">GYA55_11015</name>
</gene>
<keyword evidence="2" id="KW-0813">Transport</keyword>
<evidence type="ECO:0000256" key="5">
    <source>
        <dbReference type="ARBA" id="ARBA00022741"/>
    </source>
</evidence>
<dbReference type="InterPro" id="IPR036640">
    <property type="entry name" value="ABC1_TM_sf"/>
</dbReference>
<reference evidence="12 13" key="1">
    <citation type="journal article" date="2020" name="Biotechnol. Biofuels">
        <title>New insights from the biogas microbiome by comprehensive genome-resolved metagenomics of nearly 1600 species originating from multiple anaerobic digesters.</title>
        <authorList>
            <person name="Campanaro S."/>
            <person name="Treu L."/>
            <person name="Rodriguez-R L.M."/>
            <person name="Kovalovszki A."/>
            <person name="Ziels R.M."/>
            <person name="Maus I."/>
            <person name="Zhu X."/>
            <person name="Kougias P.G."/>
            <person name="Basile A."/>
            <person name="Luo G."/>
            <person name="Schluter A."/>
            <person name="Konstantinidis K.T."/>
            <person name="Angelidaki I."/>
        </authorList>
    </citation>
    <scope>NUCLEOTIDE SEQUENCE [LARGE SCALE GENOMIC DNA]</scope>
    <source>
        <strain evidence="12">AS27yjCOA_65</strain>
    </source>
</reference>
<dbReference type="GO" id="GO:0005886">
    <property type="term" value="C:plasma membrane"/>
    <property type="evidence" value="ECO:0007669"/>
    <property type="project" value="UniProtKB-SubCell"/>
</dbReference>
<dbReference type="PROSITE" id="PS50893">
    <property type="entry name" value="ABC_TRANSPORTER_2"/>
    <property type="match status" value="1"/>
</dbReference>
<feature type="transmembrane region" description="Helical" evidence="9">
    <location>
        <begin position="36"/>
        <end position="64"/>
    </location>
</feature>
<keyword evidence="3" id="KW-1003">Cell membrane</keyword>